<evidence type="ECO:0000313" key="3">
    <source>
        <dbReference type="Proteomes" id="UP000663866"/>
    </source>
</evidence>
<organism evidence="2 3">
    <name type="scientific">Rotaria magnacalcarata</name>
    <dbReference type="NCBI Taxonomy" id="392030"/>
    <lineage>
        <taxon>Eukaryota</taxon>
        <taxon>Metazoa</taxon>
        <taxon>Spiralia</taxon>
        <taxon>Gnathifera</taxon>
        <taxon>Rotifera</taxon>
        <taxon>Eurotatoria</taxon>
        <taxon>Bdelloidea</taxon>
        <taxon>Philodinida</taxon>
        <taxon>Philodinidae</taxon>
        <taxon>Rotaria</taxon>
    </lineage>
</organism>
<keyword evidence="3" id="KW-1185">Reference proteome</keyword>
<accession>A0A820WE17</accession>
<protein>
    <submittedName>
        <fullName evidence="2">Uncharacterized protein</fullName>
    </submittedName>
</protein>
<name>A0A820WE17_9BILA</name>
<comment type="caution">
    <text evidence="2">The sequence shown here is derived from an EMBL/GenBank/DDBJ whole genome shotgun (WGS) entry which is preliminary data.</text>
</comment>
<feature type="compositionally biased region" description="Low complexity" evidence="1">
    <location>
        <begin position="31"/>
        <end position="47"/>
    </location>
</feature>
<feature type="non-terminal residue" evidence="2">
    <location>
        <position position="1"/>
    </location>
</feature>
<dbReference type="AlphaFoldDB" id="A0A820WE17"/>
<evidence type="ECO:0000256" key="1">
    <source>
        <dbReference type="SAM" id="MobiDB-lite"/>
    </source>
</evidence>
<feature type="compositionally biased region" description="Polar residues" evidence="1">
    <location>
        <begin position="1"/>
        <end position="16"/>
    </location>
</feature>
<dbReference type="Proteomes" id="UP000663866">
    <property type="component" value="Unassembled WGS sequence"/>
</dbReference>
<feature type="region of interest" description="Disordered" evidence="1">
    <location>
        <begin position="1"/>
        <end position="55"/>
    </location>
</feature>
<dbReference type="EMBL" id="CAJOBG010055463">
    <property type="protein sequence ID" value="CAF4515525.1"/>
    <property type="molecule type" value="Genomic_DNA"/>
</dbReference>
<reference evidence="2" key="1">
    <citation type="submission" date="2021-02" db="EMBL/GenBank/DDBJ databases">
        <authorList>
            <person name="Nowell W R."/>
        </authorList>
    </citation>
    <scope>NUCLEOTIDE SEQUENCE</scope>
</reference>
<sequence>MGESCTSQLELNLEQESQNRSDNSDEETLASESDGSSFSSQSDTETSSSDDKNIDLSSTNYFEQLYENLFEAFDCIDQNVQIDNSRLAFDVS</sequence>
<evidence type="ECO:0000313" key="2">
    <source>
        <dbReference type="EMBL" id="CAF4515525.1"/>
    </source>
</evidence>
<proteinExistence type="predicted"/>
<gene>
    <name evidence="2" type="ORF">OVN521_LOCUS41555</name>
</gene>